<dbReference type="Proteomes" id="UP000243797">
    <property type="component" value="Unassembled WGS sequence"/>
</dbReference>
<dbReference type="InterPro" id="IPR018871">
    <property type="entry name" value="GLEYA_adhesin_domain"/>
</dbReference>
<dbReference type="PROSITE" id="PS51820">
    <property type="entry name" value="PA14"/>
    <property type="match status" value="1"/>
</dbReference>
<comment type="caution">
    <text evidence="3">The sequence shown here is derived from an EMBL/GenBank/DDBJ whole genome shotgun (WGS) entry which is preliminary data.</text>
</comment>
<evidence type="ECO:0000256" key="1">
    <source>
        <dbReference type="SAM" id="SignalP"/>
    </source>
</evidence>
<dbReference type="EMBL" id="NKHZ01000082">
    <property type="protein sequence ID" value="PNS14701.1"/>
    <property type="molecule type" value="Genomic_DNA"/>
</dbReference>
<feature type="signal peptide" evidence="1">
    <location>
        <begin position="1"/>
        <end position="20"/>
    </location>
</feature>
<name>A0A2K1QIC8_9PEZI</name>
<organism evidence="3 4">
    <name type="scientific">Sphaceloma murrayae</name>
    <dbReference type="NCBI Taxonomy" id="2082308"/>
    <lineage>
        <taxon>Eukaryota</taxon>
        <taxon>Fungi</taxon>
        <taxon>Dikarya</taxon>
        <taxon>Ascomycota</taxon>
        <taxon>Pezizomycotina</taxon>
        <taxon>Dothideomycetes</taxon>
        <taxon>Dothideomycetidae</taxon>
        <taxon>Myriangiales</taxon>
        <taxon>Elsinoaceae</taxon>
        <taxon>Sphaceloma</taxon>
    </lineage>
</organism>
<keyword evidence="1" id="KW-0732">Signal</keyword>
<keyword evidence="4" id="KW-1185">Reference proteome</keyword>
<dbReference type="OrthoDB" id="271448at2759"/>
<evidence type="ECO:0000259" key="2">
    <source>
        <dbReference type="PROSITE" id="PS51820"/>
    </source>
</evidence>
<dbReference type="InParanoid" id="A0A2K1QIC8"/>
<gene>
    <name evidence="3" type="ORF">CAC42_1723</name>
</gene>
<accession>A0A2K1QIC8</accession>
<proteinExistence type="predicted"/>
<evidence type="ECO:0000313" key="4">
    <source>
        <dbReference type="Proteomes" id="UP000243797"/>
    </source>
</evidence>
<dbReference type="InterPro" id="IPR037524">
    <property type="entry name" value="PA14/GLEYA"/>
</dbReference>
<sequence length="671" mass="71108">MLLWDTIVPLLAFSTVVAEAQGINFGKVLQKKPALSKAKNPKPTATVGVKQNAASIVKQMKKIKPTATPGAKSPKVLAADLACVKEDVQYGYVPSPNNPNGFLVDTALSGIAKVAKSYPANYVTSFTNEYGSLFNNAYLGYYQLPTYNTSACAAICDGVSACAGFNIYFERNPIIKPGADCRNPAAATSVRCALWGNAVNATQAKNIGQWRTDFMVVIQGSNGYNKNPTPATVSGFKAPVALSGAVDASALTTTPFLRAEFYNQAFNPQLCADLCTSTTAANKKAATGTTYTSCNYFNVLDLSLNGASQGTYCQLYSADVSKNVGLYSATYAGVSYDLLRSYGYAVVSVDSASTSSTTSTTTTTTSLATSSPIPTTPASAADVVFVSATTAWTGSTTSTKTIFAGPTATILVMTPGLRSTTAATSTTTVSVDLGTDPTIVTTTIAPTVAGGPATVRVAYPTAVQTCGNSGIAFAAYNNPYNFKVGAYVEGYSNYNPETFRTAKPILNGTTTYIAASGVNVWGADWNVYGTPNVKQDSLALDHVFYIYANQDGYYSFNLPRVDDIELIWLGPKALTGWTRSNADLEQLYKYDWASVQPKTKTVRLYIGDYLPVRVQWGDYGGDAYLTLAVYGPDGGKILYSEEGANTGYSSKNVVQFPCDPSKGAKFPAWAV</sequence>
<dbReference type="Gene3D" id="2.60.120.1560">
    <property type="match status" value="1"/>
</dbReference>
<protein>
    <recommendedName>
        <fullName evidence="2">PA14 domain-containing protein</fullName>
    </recommendedName>
</protein>
<dbReference type="Pfam" id="PF10528">
    <property type="entry name" value="GLEYA"/>
    <property type="match status" value="1"/>
</dbReference>
<dbReference type="PANTHER" id="PTHR36578">
    <property type="entry name" value="CHROMOSOME 15, WHOLE GENOME SHOTGUN SEQUENCE"/>
    <property type="match status" value="1"/>
</dbReference>
<evidence type="ECO:0000313" key="3">
    <source>
        <dbReference type="EMBL" id="PNS14701.1"/>
    </source>
</evidence>
<reference evidence="3 4" key="1">
    <citation type="submission" date="2017-06" db="EMBL/GenBank/DDBJ databases">
        <title>Draft genome sequence of a variant of Elsinoe murrayae.</title>
        <authorList>
            <person name="Cheng Q."/>
        </authorList>
    </citation>
    <scope>NUCLEOTIDE SEQUENCE [LARGE SCALE GENOMIC DNA]</scope>
    <source>
        <strain evidence="3 4">CQ-2017a</strain>
    </source>
</reference>
<dbReference type="PANTHER" id="PTHR36578:SF1">
    <property type="entry name" value="APPLE DOMAIN-CONTAINING PROTEIN"/>
    <property type="match status" value="1"/>
</dbReference>
<feature type="domain" description="PA14" evidence="2">
    <location>
        <begin position="481"/>
        <end position="643"/>
    </location>
</feature>
<dbReference type="AlphaFoldDB" id="A0A2K1QIC8"/>
<dbReference type="STRING" id="2082308.A0A2K1QIC8"/>
<feature type="chain" id="PRO_5014449109" description="PA14 domain-containing protein" evidence="1">
    <location>
        <begin position="21"/>
        <end position="671"/>
    </location>
</feature>